<dbReference type="GO" id="GO:0005044">
    <property type="term" value="F:scavenger receptor activity"/>
    <property type="evidence" value="ECO:0007669"/>
    <property type="project" value="InterPro"/>
</dbReference>
<dbReference type="Gene3D" id="2.170.300.10">
    <property type="entry name" value="Tie2 ligand-binding domain superfamily"/>
    <property type="match status" value="1"/>
</dbReference>
<evidence type="ECO:0000256" key="1">
    <source>
        <dbReference type="ARBA" id="ARBA00022536"/>
    </source>
</evidence>
<protein>
    <submittedName>
        <fullName evidence="3">Uncharacterized protein</fullName>
    </submittedName>
</protein>
<keyword evidence="1" id="KW-0245">EGF-like domain</keyword>
<feature type="transmembrane region" description="Helical" evidence="2">
    <location>
        <begin position="130"/>
        <end position="150"/>
    </location>
</feature>
<dbReference type="PANTHER" id="PTHR24043:SF8">
    <property type="entry name" value="EGF-LIKE DOMAIN-CONTAINING PROTEIN"/>
    <property type="match status" value="1"/>
</dbReference>
<keyword evidence="4" id="KW-1185">Reference proteome</keyword>
<dbReference type="InterPro" id="IPR042635">
    <property type="entry name" value="MEGF10/SREC1/2-like"/>
</dbReference>
<dbReference type="EnsemblMetazoa" id="G15526.1">
    <property type="protein sequence ID" value="G15526.1:cds"/>
    <property type="gene ID" value="G15526"/>
</dbReference>
<accession>A0A8W8ITP1</accession>
<dbReference type="Proteomes" id="UP000005408">
    <property type="component" value="Unassembled WGS sequence"/>
</dbReference>
<organism evidence="3 4">
    <name type="scientific">Magallana gigas</name>
    <name type="common">Pacific oyster</name>
    <name type="synonym">Crassostrea gigas</name>
    <dbReference type="NCBI Taxonomy" id="29159"/>
    <lineage>
        <taxon>Eukaryota</taxon>
        <taxon>Metazoa</taxon>
        <taxon>Spiralia</taxon>
        <taxon>Lophotrochozoa</taxon>
        <taxon>Mollusca</taxon>
        <taxon>Bivalvia</taxon>
        <taxon>Autobranchia</taxon>
        <taxon>Pteriomorphia</taxon>
        <taxon>Ostreida</taxon>
        <taxon>Ostreoidea</taxon>
        <taxon>Ostreidae</taxon>
        <taxon>Magallana</taxon>
    </lineage>
</organism>
<keyword evidence="2" id="KW-1133">Transmembrane helix</keyword>
<proteinExistence type="predicted"/>
<reference evidence="3" key="1">
    <citation type="submission" date="2022-08" db="UniProtKB">
        <authorList>
            <consortium name="EnsemblMetazoa"/>
        </authorList>
    </citation>
    <scope>IDENTIFICATION</scope>
    <source>
        <strain evidence="3">05x7-T-G4-1.051#20</strain>
    </source>
</reference>
<keyword evidence="2" id="KW-0812">Transmembrane</keyword>
<sequence length="344" mass="39482">MHKQKLEIAVLQNQCPVGSYGENCKETCPYGMYGEFCSQQCECKIDQQCNFMFGCLDCLNGTNNTNCETRCPDNMYGELCSQKCQCKRNQQCDRIYGCKDCQAGRYGKNCSDVCPDGFYNWFCIYESYRYMFWIIPILLGTVIFIMVCVCRRCRKTKPRNFVDIPTYTTEKNNTTHDDYDHVVFTWNSSNNNSLERSKIRKSASEIETGEAGMSDENNEAGVYNTLNLRVFDYEEPIKHQPLKRSKSENSSLYVKCSIPLEPSAFDSERVLNCNRVSSLRLTTSTDRNNFVKGGKGITKTHENDEPFLDFNVHDLATLPGKSNASQRQLFLNELSSQLLNLKKN</sequence>
<evidence type="ECO:0000313" key="3">
    <source>
        <dbReference type="EnsemblMetazoa" id="G15526.1:cds"/>
    </source>
</evidence>
<keyword evidence="2" id="KW-0472">Membrane</keyword>
<evidence type="ECO:0000256" key="2">
    <source>
        <dbReference type="SAM" id="Phobius"/>
    </source>
</evidence>
<dbReference type="PANTHER" id="PTHR24043">
    <property type="entry name" value="SCAVENGER RECEPTOR CLASS F"/>
    <property type="match status" value="1"/>
</dbReference>
<name>A0A8W8ITP1_MAGGI</name>
<dbReference type="AlphaFoldDB" id="A0A8W8ITP1"/>
<evidence type="ECO:0000313" key="4">
    <source>
        <dbReference type="Proteomes" id="UP000005408"/>
    </source>
</evidence>